<evidence type="ECO:0000256" key="1">
    <source>
        <dbReference type="SAM" id="MobiDB-lite"/>
    </source>
</evidence>
<dbReference type="EMBL" id="ML976198">
    <property type="protein sequence ID" value="KAF1936291.1"/>
    <property type="molecule type" value="Genomic_DNA"/>
</dbReference>
<keyword evidence="3" id="KW-1185">Reference proteome</keyword>
<feature type="compositionally biased region" description="Acidic residues" evidence="1">
    <location>
        <begin position="81"/>
        <end position="94"/>
    </location>
</feature>
<organism evidence="2 3">
    <name type="scientific">Clathrospora elynae</name>
    <dbReference type="NCBI Taxonomy" id="706981"/>
    <lineage>
        <taxon>Eukaryota</taxon>
        <taxon>Fungi</taxon>
        <taxon>Dikarya</taxon>
        <taxon>Ascomycota</taxon>
        <taxon>Pezizomycotina</taxon>
        <taxon>Dothideomycetes</taxon>
        <taxon>Pleosporomycetidae</taxon>
        <taxon>Pleosporales</taxon>
        <taxon>Diademaceae</taxon>
        <taxon>Clathrospora</taxon>
    </lineage>
</organism>
<feature type="compositionally biased region" description="Low complexity" evidence="1">
    <location>
        <begin position="229"/>
        <end position="241"/>
    </location>
</feature>
<protein>
    <submittedName>
        <fullName evidence="2">Uncharacterized protein</fullName>
    </submittedName>
</protein>
<name>A0A6A5S6J6_9PLEO</name>
<dbReference type="AlphaFoldDB" id="A0A6A5S6J6"/>
<sequence length="250" mass="27460">NKLSYSLLSHLSLHYFLSKEEENKRGGNHYQKQQINNTMAPVTRNSSMYATSSTTMPTPTAPSTPTWEPASTAIEICLSSGEEEEEEEEDDSEVELASTQKKQQKEDAQAILERLQKKRTVEQRSPQKHPQGHTVESVAVSQKVRWSYLIDQGIKAFQQAIKVATDANTEVATRELVAQAQAVQEGRLGSAFAATQNLAKEIQSLKQHLTKPGITTNPANPRKKTYADASKPASSATSLLAKSKHAPATS</sequence>
<evidence type="ECO:0000313" key="2">
    <source>
        <dbReference type="EMBL" id="KAF1936291.1"/>
    </source>
</evidence>
<evidence type="ECO:0000313" key="3">
    <source>
        <dbReference type="Proteomes" id="UP000800038"/>
    </source>
</evidence>
<proteinExistence type="predicted"/>
<feature type="non-terminal residue" evidence="2">
    <location>
        <position position="1"/>
    </location>
</feature>
<feature type="region of interest" description="Disordered" evidence="1">
    <location>
        <begin position="49"/>
        <end position="108"/>
    </location>
</feature>
<feature type="region of interest" description="Disordered" evidence="1">
    <location>
        <begin position="209"/>
        <end position="250"/>
    </location>
</feature>
<feature type="compositionally biased region" description="Low complexity" evidence="1">
    <location>
        <begin position="50"/>
        <end position="73"/>
    </location>
</feature>
<dbReference type="Proteomes" id="UP000800038">
    <property type="component" value="Unassembled WGS sequence"/>
</dbReference>
<accession>A0A6A5S6J6</accession>
<reference evidence="2" key="1">
    <citation type="journal article" date="2020" name="Stud. Mycol.">
        <title>101 Dothideomycetes genomes: a test case for predicting lifestyles and emergence of pathogens.</title>
        <authorList>
            <person name="Haridas S."/>
            <person name="Albert R."/>
            <person name="Binder M."/>
            <person name="Bloem J."/>
            <person name="Labutti K."/>
            <person name="Salamov A."/>
            <person name="Andreopoulos B."/>
            <person name="Baker S."/>
            <person name="Barry K."/>
            <person name="Bills G."/>
            <person name="Bluhm B."/>
            <person name="Cannon C."/>
            <person name="Castanera R."/>
            <person name="Culley D."/>
            <person name="Daum C."/>
            <person name="Ezra D."/>
            <person name="Gonzalez J."/>
            <person name="Henrissat B."/>
            <person name="Kuo A."/>
            <person name="Liang C."/>
            <person name="Lipzen A."/>
            <person name="Lutzoni F."/>
            <person name="Magnuson J."/>
            <person name="Mondo S."/>
            <person name="Nolan M."/>
            <person name="Ohm R."/>
            <person name="Pangilinan J."/>
            <person name="Park H.-J."/>
            <person name="Ramirez L."/>
            <person name="Alfaro M."/>
            <person name="Sun H."/>
            <person name="Tritt A."/>
            <person name="Yoshinaga Y."/>
            <person name="Zwiers L.-H."/>
            <person name="Turgeon B."/>
            <person name="Goodwin S."/>
            <person name="Spatafora J."/>
            <person name="Crous P."/>
            <person name="Grigoriev I."/>
        </authorList>
    </citation>
    <scope>NUCLEOTIDE SEQUENCE</scope>
    <source>
        <strain evidence="2">CBS 161.51</strain>
    </source>
</reference>
<gene>
    <name evidence="2" type="ORF">EJ02DRAFT_481480</name>
</gene>